<dbReference type="EMBL" id="JACHDO010000001">
    <property type="protein sequence ID" value="MBB5493059.1"/>
    <property type="molecule type" value="Genomic_DNA"/>
</dbReference>
<dbReference type="GO" id="GO:0006777">
    <property type="term" value="P:Mo-molybdopterin cofactor biosynthetic process"/>
    <property type="evidence" value="ECO:0007669"/>
    <property type="project" value="UniProtKB-UniRule"/>
</dbReference>
<keyword evidence="2 3" id="KW-0501">Molybdenum cofactor biosynthesis</keyword>
<dbReference type="Gene3D" id="3.40.140.10">
    <property type="entry name" value="Cytidine Deaminase, domain 2"/>
    <property type="match status" value="1"/>
</dbReference>
<dbReference type="SUPFAM" id="SSF53927">
    <property type="entry name" value="Cytidine deaminase-like"/>
    <property type="match status" value="1"/>
</dbReference>
<dbReference type="InterPro" id="IPR003786">
    <property type="entry name" value="FdhD"/>
</dbReference>
<feature type="active site" description="Cysteine persulfide intermediate" evidence="3">
    <location>
        <position position="115"/>
    </location>
</feature>
<dbReference type="RefSeq" id="WP_184366380.1">
    <property type="nucleotide sequence ID" value="NZ_BAAAKM010000075.1"/>
</dbReference>
<dbReference type="Gene3D" id="3.10.20.10">
    <property type="match status" value="1"/>
</dbReference>
<comment type="subcellular location">
    <subcellularLocation>
        <location evidence="3">Cytoplasm</location>
    </subcellularLocation>
</comment>
<dbReference type="GO" id="GO:0016783">
    <property type="term" value="F:sulfurtransferase activity"/>
    <property type="evidence" value="ECO:0007669"/>
    <property type="project" value="InterPro"/>
</dbReference>
<comment type="caution">
    <text evidence="3">Lacks conserved residue(s) required for the propagation of feature annotation.</text>
</comment>
<reference evidence="4 5" key="1">
    <citation type="submission" date="2020-08" db="EMBL/GenBank/DDBJ databases">
        <title>Sequencing the genomes of 1000 actinobacteria strains.</title>
        <authorList>
            <person name="Klenk H.-P."/>
        </authorList>
    </citation>
    <scope>NUCLEOTIDE SEQUENCE [LARGE SCALE GENOMIC DNA]</scope>
    <source>
        <strain evidence="4 5">DSM 44598</strain>
    </source>
</reference>
<dbReference type="GO" id="GO:0097163">
    <property type="term" value="F:sulfur carrier activity"/>
    <property type="evidence" value="ECO:0007669"/>
    <property type="project" value="UniProtKB-UniRule"/>
</dbReference>
<sequence>MGRVTARERILRIREGVESERVDTLVVEEPLEIRLDGTPLSITMRTPGNDFDLAAGFLVSEGVVAEGREVAAIRYCAGATEDGSNTYNVLDVSLAPGVPLPDTSLERSFYTSSSCGLCGKASLDAVRTKARWPVGEDGLRIDVSALTELPERLRESQRVFDRTGGLHAAGLFTAGGELLALREDVGRHNAVDKLIGWALLSDRLPLRETVLMVSGRASFELVQKAWMAGIPMMAAVSAPSSLAVDLAAEAGMTLVGFLRGRSMNVYAGRDRILLDAPEKAAPPEGSLTVPPAP</sequence>
<keyword evidence="5" id="KW-1185">Reference proteome</keyword>
<dbReference type="PANTHER" id="PTHR30592:SF1">
    <property type="entry name" value="SULFUR CARRIER PROTEIN FDHD"/>
    <property type="match status" value="1"/>
</dbReference>
<dbReference type="GO" id="GO:0005737">
    <property type="term" value="C:cytoplasm"/>
    <property type="evidence" value="ECO:0007669"/>
    <property type="project" value="UniProtKB-SubCell"/>
</dbReference>
<dbReference type="AlphaFoldDB" id="A0A840W7R9"/>
<evidence type="ECO:0000256" key="3">
    <source>
        <dbReference type="HAMAP-Rule" id="MF_00187"/>
    </source>
</evidence>
<evidence type="ECO:0000256" key="1">
    <source>
        <dbReference type="ARBA" id="ARBA00022490"/>
    </source>
</evidence>
<dbReference type="PIRSF" id="PIRSF015626">
    <property type="entry name" value="FdhD"/>
    <property type="match status" value="1"/>
</dbReference>
<dbReference type="NCBIfam" id="NF001943">
    <property type="entry name" value="PRK00724.1-2"/>
    <property type="match status" value="1"/>
</dbReference>
<dbReference type="PANTHER" id="PTHR30592">
    <property type="entry name" value="FORMATE DEHYDROGENASE"/>
    <property type="match status" value="1"/>
</dbReference>
<organism evidence="4 5">
    <name type="scientific">Nocardiopsis metallicus</name>
    <dbReference type="NCBI Taxonomy" id="179819"/>
    <lineage>
        <taxon>Bacteria</taxon>
        <taxon>Bacillati</taxon>
        <taxon>Actinomycetota</taxon>
        <taxon>Actinomycetes</taxon>
        <taxon>Streptosporangiales</taxon>
        <taxon>Nocardiopsidaceae</taxon>
        <taxon>Nocardiopsis</taxon>
    </lineage>
</organism>
<proteinExistence type="inferred from homology"/>
<gene>
    <name evidence="3" type="primary">fdhD</name>
    <name evidence="4" type="ORF">HNR07_004196</name>
</gene>
<comment type="caution">
    <text evidence="4">The sequence shown here is derived from an EMBL/GenBank/DDBJ whole genome shotgun (WGS) entry which is preliminary data.</text>
</comment>
<comment type="similarity">
    <text evidence="3">Belongs to the FdhD family.</text>
</comment>
<dbReference type="NCBIfam" id="TIGR00129">
    <property type="entry name" value="fdhD_narQ"/>
    <property type="match status" value="1"/>
</dbReference>
<evidence type="ECO:0000313" key="5">
    <source>
        <dbReference type="Proteomes" id="UP000579647"/>
    </source>
</evidence>
<dbReference type="InterPro" id="IPR016193">
    <property type="entry name" value="Cytidine_deaminase-like"/>
</dbReference>
<evidence type="ECO:0000256" key="2">
    <source>
        <dbReference type="ARBA" id="ARBA00023150"/>
    </source>
</evidence>
<name>A0A840W7R9_9ACTN</name>
<dbReference type="HAMAP" id="MF_00187">
    <property type="entry name" value="FdhD"/>
    <property type="match status" value="1"/>
</dbReference>
<comment type="function">
    <text evidence="3">Required for formate dehydrogenase (FDH) activity. Acts as a sulfur carrier protein that transfers sulfur from IscS to the molybdenum cofactor prior to its insertion into FDH.</text>
</comment>
<evidence type="ECO:0000313" key="4">
    <source>
        <dbReference type="EMBL" id="MBB5493059.1"/>
    </source>
</evidence>
<protein>
    <recommendedName>
        <fullName evidence="3">Sulfur carrier protein FdhD</fullName>
    </recommendedName>
</protein>
<keyword evidence="1 3" id="KW-0963">Cytoplasm</keyword>
<dbReference type="Proteomes" id="UP000579647">
    <property type="component" value="Unassembled WGS sequence"/>
</dbReference>
<dbReference type="Pfam" id="PF02634">
    <property type="entry name" value="FdhD-NarQ"/>
    <property type="match status" value="1"/>
</dbReference>
<accession>A0A840W7R9</accession>